<proteinExistence type="predicted"/>
<organism evidence="1 2">
    <name type="scientific">Mycobacterium avium (strain 104)</name>
    <dbReference type="NCBI Taxonomy" id="243243"/>
    <lineage>
        <taxon>Bacteria</taxon>
        <taxon>Bacillati</taxon>
        <taxon>Actinomycetota</taxon>
        <taxon>Actinomycetes</taxon>
        <taxon>Mycobacteriales</taxon>
        <taxon>Mycobacteriaceae</taxon>
        <taxon>Mycobacterium</taxon>
        <taxon>Mycobacterium avium complex (MAC)</taxon>
    </lineage>
</organism>
<sequence>MRIGTRATSLAEADRRYASNEGASAAEFAAVAAPVTTV</sequence>
<protein>
    <submittedName>
        <fullName evidence="1">Uncharacterized protein</fullName>
    </submittedName>
</protein>
<dbReference type="AlphaFoldDB" id="A0A0H3A408"/>
<gene>
    <name evidence="1" type="ordered locus">MAV_1107</name>
</gene>
<reference evidence="1 2" key="1">
    <citation type="submission" date="2006-10" db="EMBL/GenBank/DDBJ databases">
        <authorList>
            <person name="Fleischmann R.D."/>
            <person name="Dodson R.J."/>
            <person name="Haft D.H."/>
            <person name="Merkel J.S."/>
            <person name="Nelson W.C."/>
            <person name="Fraser C.M."/>
        </authorList>
    </citation>
    <scope>NUCLEOTIDE SEQUENCE [LARGE SCALE GENOMIC DNA]</scope>
    <source>
        <strain evidence="1 2">104</strain>
    </source>
</reference>
<accession>A0A0H3A408</accession>
<dbReference type="HOGENOM" id="CLU_3330335_0_0_11"/>
<dbReference type="Proteomes" id="UP000001574">
    <property type="component" value="Chromosome"/>
</dbReference>
<evidence type="ECO:0000313" key="2">
    <source>
        <dbReference type="Proteomes" id="UP000001574"/>
    </source>
</evidence>
<dbReference type="EMBL" id="CP000479">
    <property type="protein sequence ID" value="ABK69505.1"/>
    <property type="molecule type" value="Genomic_DNA"/>
</dbReference>
<evidence type="ECO:0000313" key="1">
    <source>
        <dbReference type="EMBL" id="ABK69505.1"/>
    </source>
</evidence>
<dbReference type="KEGG" id="mav:MAV_1107"/>
<name>A0A0H3A408_MYCA1</name>